<proteinExistence type="predicted"/>
<protein>
    <submittedName>
        <fullName evidence="1">Uncharacterized protein</fullName>
    </submittedName>
</protein>
<organism evidence="1 2">
    <name type="scientific">Triparma laevis f. longispina</name>
    <dbReference type="NCBI Taxonomy" id="1714387"/>
    <lineage>
        <taxon>Eukaryota</taxon>
        <taxon>Sar</taxon>
        <taxon>Stramenopiles</taxon>
        <taxon>Ochrophyta</taxon>
        <taxon>Bolidophyceae</taxon>
        <taxon>Parmales</taxon>
        <taxon>Triparmaceae</taxon>
        <taxon>Triparma</taxon>
    </lineage>
</organism>
<dbReference type="Proteomes" id="UP001165122">
    <property type="component" value="Unassembled WGS sequence"/>
</dbReference>
<gene>
    <name evidence="1" type="ORF">TrLO_g10223</name>
</gene>
<evidence type="ECO:0000313" key="1">
    <source>
        <dbReference type="EMBL" id="GMI01600.1"/>
    </source>
</evidence>
<evidence type="ECO:0000313" key="2">
    <source>
        <dbReference type="Proteomes" id="UP001165122"/>
    </source>
</evidence>
<sequence length="121" mass="13905">MFSAKGYLVEEVEEPPDELLNPHLRDLVRRENESGATDMYLRDYKSTELDLSFKDGRRPSISVRFQRSNIVAFTSSFANVVRRSRTNGKYGIWGHYIEELHITEIFSIGGGESEPTFLENS</sequence>
<dbReference type="AlphaFoldDB" id="A0A9W7F2V8"/>
<name>A0A9W7F2V8_9STRA</name>
<dbReference type="EMBL" id="BRXW01000035">
    <property type="protein sequence ID" value="GMI01600.1"/>
    <property type="molecule type" value="Genomic_DNA"/>
</dbReference>
<accession>A0A9W7F2V8</accession>
<reference evidence="2" key="1">
    <citation type="journal article" date="2023" name="Commun. Biol.">
        <title>Genome analysis of Parmales, the sister group of diatoms, reveals the evolutionary specialization of diatoms from phago-mixotrophs to photoautotrophs.</title>
        <authorList>
            <person name="Ban H."/>
            <person name="Sato S."/>
            <person name="Yoshikawa S."/>
            <person name="Yamada K."/>
            <person name="Nakamura Y."/>
            <person name="Ichinomiya M."/>
            <person name="Sato N."/>
            <person name="Blanc-Mathieu R."/>
            <person name="Endo H."/>
            <person name="Kuwata A."/>
            <person name="Ogata H."/>
        </authorList>
    </citation>
    <scope>NUCLEOTIDE SEQUENCE [LARGE SCALE GENOMIC DNA]</scope>
    <source>
        <strain evidence="2">NIES 3700</strain>
    </source>
</reference>
<dbReference type="OrthoDB" id="10585870at2759"/>
<keyword evidence="2" id="KW-1185">Reference proteome</keyword>
<comment type="caution">
    <text evidence="1">The sequence shown here is derived from an EMBL/GenBank/DDBJ whole genome shotgun (WGS) entry which is preliminary data.</text>
</comment>